<dbReference type="GeneID" id="20678573"/>
<dbReference type="GO" id="GO:0016020">
    <property type="term" value="C:membrane"/>
    <property type="evidence" value="ECO:0007669"/>
    <property type="project" value="UniProtKB-SubCell"/>
</dbReference>
<dbReference type="FunCoup" id="W4K4S4">
    <property type="interactions" value="17"/>
</dbReference>
<protein>
    <recommendedName>
        <fullName evidence="9">ML-like domain-containing protein</fullName>
    </recommendedName>
</protein>
<dbReference type="AlphaFoldDB" id="W4K4S4"/>
<keyword evidence="4 8" id="KW-0732">Signal</keyword>
<dbReference type="HOGENOM" id="CLU_013753_1_0_1"/>
<dbReference type="GO" id="GO:0055085">
    <property type="term" value="P:transmembrane transport"/>
    <property type="evidence" value="ECO:0007669"/>
    <property type="project" value="TreeGrafter"/>
</dbReference>
<feature type="non-terminal residue" evidence="10">
    <location>
        <position position="607"/>
    </location>
</feature>
<evidence type="ECO:0000256" key="2">
    <source>
        <dbReference type="ARBA" id="ARBA00010642"/>
    </source>
</evidence>
<feature type="signal peptide" evidence="8">
    <location>
        <begin position="1"/>
        <end position="24"/>
    </location>
</feature>
<feature type="domain" description="ML-like" evidence="9">
    <location>
        <begin position="27"/>
        <end position="168"/>
    </location>
</feature>
<feature type="transmembrane region" description="Helical" evidence="7">
    <location>
        <begin position="507"/>
        <end position="527"/>
    </location>
</feature>
<dbReference type="PANTHER" id="PTHR31145:SF2">
    <property type="entry name" value="FLAVIN CARRIER PROTEIN 2"/>
    <property type="match status" value="1"/>
</dbReference>
<dbReference type="PANTHER" id="PTHR31145">
    <property type="entry name" value="INTEGRAL MEMBRANE PROTEIN (AFU_ORTHOLOGUE AFUA_7G01610)"/>
    <property type="match status" value="1"/>
</dbReference>
<evidence type="ECO:0000256" key="1">
    <source>
        <dbReference type="ARBA" id="ARBA00004141"/>
    </source>
</evidence>
<accession>W4K4S4</accession>
<sequence>MRFSVAWPRLLSSSLLFFLPLASAHEDTLFTSSVSYCAPPENLLVQQFDVAYIAHNHSVAFNISAASVQANVNVTANLFLNVYGTHPANITIDICSLFSGALCPLPVYNFVGAESIALPDSVNLNFIPGIAYKIPDLEAFAQLTLLEVGTGDLKACIQTTISNGWSTQQTAVSWATGGIAFLALFSSAWQPLIPEALAPFRLLDLIALYQYIASSGFLNLNYPVVYRAFTLNFSWAMGLFGQSSTSSMQNSITNMRSHTGGSMVNATDDGVALVNRKLSPYNVLSANYAAPKALSAAVKALPTINLADFSNSTYVTPTSVHNSTQLSAAGVPIYVNGLGIATANAFMSVFLVTLIFIAITLAVLAIFYGILLLFSRRSSSSSKPTWVRDIQDRFPVFARTWVLRLALICFFPLVVFAFYQWTLKDSWLSILISVITFIAIIGAVGYATVRVLLYGRRSSPFLLLADLPSYEPLYGQFRAPRFYFFALPILASFLRSLFIAFSKANGTVQVALIVVIEAFLLLSLSILRPGKTRRADVLSIFLAIVRLVCAGLSIAFLENLDLGPIPRVAIGIVMAVILSITVVIMFFNTLWNLGLQSLWHRRPLSSR</sequence>
<feature type="chain" id="PRO_5004844001" description="ML-like domain-containing protein" evidence="8">
    <location>
        <begin position="25"/>
        <end position="607"/>
    </location>
</feature>
<reference evidence="10 11" key="1">
    <citation type="journal article" date="2012" name="New Phytol.">
        <title>Insight into trade-off between wood decay and parasitism from the genome of a fungal forest pathogen.</title>
        <authorList>
            <person name="Olson A."/>
            <person name="Aerts A."/>
            <person name="Asiegbu F."/>
            <person name="Belbahri L."/>
            <person name="Bouzid O."/>
            <person name="Broberg A."/>
            <person name="Canback B."/>
            <person name="Coutinho P.M."/>
            <person name="Cullen D."/>
            <person name="Dalman K."/>
            <person name="Deflorio G."/>
            <person name="van Diepen L.T."/>
            <person name="Dunand C."/>
            <person name="Duplessis S."/>
            <person name="Durling M."/>
            <person name="Gonthier P."/>
            <person name="Grimwood J."/>
            <person name="Fossdal C.G."/>
            <person name="Hansson D."/>
            <person name="Henrissat B."/>
            <person name="Hietala A."/>
            <person name="Himmelstrand K."/>
            <person name="Hoffmeister D."/>
            <person name="Hogberg N."/>
            <person name="James T.Y."/>
            <person name="Karlsson M."/>
            <person name="Kohler A."/>
            <person name="Kues U."/>
            <person name="Lee Y.H."/>
            <person name="Lin Y.C."/>
            <person name="Lind M."/>
            <person name="Lindquist E."/>
            <person name="Lombard V."/>
            <person name="Lucas S."/>
            <person name="Lunden K."/>
            <person name="Morin E."/>
            <person name="Murat C."/>
            <person name="Park J."/>
            <person name="Raffaello T."/>
            <person name="Rouze P."/>
            <person name="Salamov A."/>
            <person name="Schmutz J."/>
            <person name="Solheim H."/>
            <person name="Stahlberg J."/>
            <person name="Velez H."/>
            <person name="de Vries R.P."/>
            <person name="Wiebenga A."/>
            <person name="Woodward S."/>
            <person name="Yakovlev I."/>
            <person name="Garbelotto M."/>
            <person name="Martin F."/>
            <person name="Grigoriev I.V."/>
            <person name="Stenlid J."/>
        </authorList>
    </citation>
    <scope>NUCLEOTIDE SEQUENCE [LARGE SCALE GENOMIC DNA]</scope>
    <source>
        <strain evidence="10 11">TC 32-1</strain>
    </source>
</reference>
<evidence type="ECO:0000256" key="8">
    <source>
        <dbReference type="SAM" id="SignalP"/>
    </source>
</evidence>
<feature type="transmembrane region" description="Helical" evidence="7">
    <location>
        <begin position="569"/>
        <end position="593"/>
    </location>
</feature>
<evidence type="ECO:0000256" key="7">
    <source>
        <dbReference type="SAM" id="Phobius"/>
    </source>
</evidence>
<dbReference type="InterPro" id="IPR032800">
    <property type="entry name" value="TRP_N"/>
</dbReference>
<keyword evidence="6 7" id="KW-0472">Membrane</keyword>
<dbReference type="InterPro" id="IPR010308">
    <property type="entry name" value="TRP_C"/>
</dbReference>
<feature type="transmembrane region" description="Helical" evidence="7">
    <location>
        <begin position="482"/>
        <end position="501"/>
    </location>
</feature>
<evidence type="ECO:0000259" key="9">
    <source>
        <dbReference type="SMART" id="SM01320"/>
    </source>
</evidence>
<feature type="transmembrane region" description="Helical" evidence="7">
    <location>
        <begin position="539"/>
        <end position="557"/>
    </location>
</feature>
<dbReference type="InParanoid" id="W4K4S4"/>
<dbReference type="Proteomes" id="UP000030671">
    <property type="component" value="Unassembled WGS sequence"/>
</dbReference>
<comment type="similarity">
    <text evidence="2">Belongs to the transient receptor potential (TRP) ion channel family.</text>
</comment>
<evidence type="ECO:0000256" key="4">
    <source>
        <dbReference type="ARBA" id="ARBA00022729"/>
    </source>
</evidence>
<feature type="transmembrane region" description="Helical" evidence="7">
    <location>
        <begin position="345"/>
        <end position="374"/>
    </location>
</feature>
<evidence type="ECO:0000313" key="10">
    <source>
        <dbReference type="EMBL" id="ETW80797.1"/>
    </source>
</evidence>
<proteinExistence type="inferred from homology"/>
<dbReference type="OrthoDB" id="2115177at2759"/>
<evidence type="ECO:0000256" key="3">
    <source>
        <dbReference type="ARBA" id="ARBA00022692"/>
    </source>
</evidence>
<dbReference type="EMBL" id="KI925459">
    <property type="protein sequence ID" value="ETW80797.1"/>
    <property type="molecule type" value="Genomic_DNA"/>
</dbReference>
<dbReference type="Pfam" id="PF06011">
    <property type="entry name" value="TRP"/>
    <property type="match status" value="1"/>
</dbReference>
<evidence type="ECO:0000256" key="6">
    <source>
        <dbReference type="ARBA" id="ARBA00023136"/>
    </source>
</evidence>
<keyword evidence="3 7" id="KW-0812">Transmembrane</keyword>
<evidence type="ECO:0000256" key="5">
    <source>
        <dbReference type="ARBA" id="ARBA00022989"/>
    </source>
</evidence>
<gene>
    <name evidence="10" type="ORF">HETIRDRAFT_61847</name>
</gene>
<comment type="subcellular location">
    <subcellularLocation>
        <location evidence="1">Membrane</location>
        <topology evidence="1">Multi-pass membrane protein</topology>
    </subcellularLocation>
</comment>
<keyword evidence="5 7" id="KW-1133">Transmembrane helix</keyword>
<evidence type="ECO:0000313" key="11">
    <source>
        <dbReference type="Proteomes" id="UP000030671"/>
    </source>
</evidence>
<feature type="transmembrane region" description="Helical" evidence="7">
    <location>
        <begin position="401"/>
        <end position="421"/>
    </location>
</feature>
<dbReference type="SMART" id="SM01320">
    <property type="entry name" value="TRP_N"/>
    <property type="match status" value="1"/>
</dbReference>
<name>W4K4S4_HETIT</name>
<dbReference type="KEGG" id="hir:HETIRDRAFT_61847"/>
<organism evidence="10 11">
    <name type="scientific">Heterobasidion irregulare (strain TC 32-1)</name>
    <dbReference type="NCBI Taxonomy" id="747525"/>
    <lineage>
        <taxon>Eukaryota</taxon>
        <taxon>Fungi</taxon>
        <taxon>Dikarya</taxon>
        <taxon>Basidiomycota</taxon>
        <taxon>Agaricomycotina</taxon>
        <taxon>Agaricomycetes</taxon>
        <taxon>Russulales</taxon>
        <taxon>Bondarzewiaceae</taxon>
        <taxon>Heterobasidion</taxon>
        <taxon>Heterobasidion annosum species complex</taxon>
    </lineage>
</organism>
<dbReference type="Pfam" id="PF14558">
    <property type="entry name" value="TRP_N"/>
    <property type="match status" value="1"/>
</dbReference>
<keyword evidence="11" id="KW-1185">Reference proteome</keyword>
<dbReference type="GO" id="GO:0009272">
    <property type="term" value="P:fungal-type cell wall biogenesis"/>
    <property type="evidence" value="ECO:0007669"/>
    <property type="project" value="TreeGrafter"/>
</dbReference>
<dbReference type="eggNOG" id="ENOG502QSVZ">
    <property type="taxonomic scope" value="Eukaryota"/>
</dbReference>
<feature type="transmembrane region" description="Helical" evidence="7">
    <location>
        <begin position="427"/>
        <end position="449"/>
    </location>
</feature>
<dbReference type="RefSeq" id="XP_009546971.1">
    <property type="nucleotide sequence ID" value="XM_009548676.1"/>
</dbReference>
<dbReference type="InterPro" id="IPR040241">
    <property type="entry name" value="TRP_Flc/Pkd2-like"/>
</dbReference>